<dbReference type="OrthoDB" id="9785394at2"/>
<gene>
    <name evidence="4" type="ORF">C2869_01025</name>
</gene>
<proteinExistence type="predicted"/>
<sequence length="1484" mass="163373">MLRLFLTLLIWLLSSLPAYAQQLEVIDINQSVDKFANSRPEHLVVFDNKLFFVADDGTHGKEIFTYDFATHDVSLVADIDPELYQDSHAENFTEYNGDLYFTACAGGIIGCELYKYDKQTAEVSLVVDVDPGFFSSHPNYLTVLNQTLYFTAEYGAYINENELYSFNASTGLTRRLTSFEYQGIKPNIQHLQSYDGKLYFQSSHGDVGKELYRYNPSNEQIELVKDINLNGDADVAYLTVYDGKLYFSATDGSNGYQLYEYTSNTNNVRQVTQLTGTDEDDFKTSLVHQGQLYFAANYRLYSYDATADQYQEVVDALDSERFSGPEYLISVGNKIYMESSGSIYSFDSVSKTVTHELTQTGNSSYISPRYLVEYNGNLYFQADDGFNGDELYSLDLANSEFKLAADLNPATDDSNPSLFVEYEGDVYFRGDTGQGRELLKYQVATESIVSVNDIADGVDISNPSNLLIYKNKLYFTASSNSDGFNLYRYDANTNAIEAIADIGFSPINYNNQDYFAVYDGDLYFTTSSDTTGYELYKYSEDNNLVELVSDIKQGSSSGFPKNYIVYQNKLYFSADDGQTGTELYVFDSTTGNSELVYDLNDGGLLADDSNPANFTIYKNKLYFSAKIGGYYSSRKLHVYDGTTNVIDAVINQTTDLEIINPTDLVVYNDKLYMSTNTLSYYDAETGSVTNIAETDRPTDLTVFKDKLYFSSDYQFDYGQELYVYDVNSQLATLVEDIYLGIEDADPEYLFATNNRLFFSATSQALGEELYILGSNIPASGTVNIKVSNGVNYTLTAIANIEDKNGLGDFDVQWQLDGQSIPGQTSASLLVENSFATGVLSAVISFTDGEGNLESVHSAPFIIGDFDNDGLNDFVDTDDDQDGIEDSFDTDHDNDNVLNNEDAFPLDASETSDADGDGIGDNQDTNTYLSVLSQTVTNQQFTIESTGSSTDVRPFLENLLEQVGGDLTLVDVISGNTMNAGIHQIKFIISNHLDNQQTLALSARINPQVWIPDNKSILSGEPLVIPIVLFGDPVEYPVTLQFSIPDGFEAESDLVLITEGQTAGQLVLTPKDLSGEFSLELLSADNADLNEFMTTQITVIADLPPRLSAQFISGGHPITVIGSNVDDIQLNVFLQNETNEHQLEVFVDGQSIGVYDANTLAQQITLNTSQASDGKKQVIVEVTELNQNNNLTAQIELSFYVNSSINLTEQLDSDNDGISDHEEGTKDSDLDGIPDYLDSSNNSAVKMPFDSGELISLSGNLTIGETRLAIDNGLSSGVAISIAEFEQYTGELIANDDEVEFISPIIDFKATNVSGYAEVVVMLPNFASDELTRYRKLNSENKWQDFIIDNNNYLSSAFSQSGSCPTSNQDYQKGITAGADCIAIRISDGGPNDADGSENGVVVDPGVFVKLPEPVTTPVQPPVTTPDVTEPEPTKPDEGSPDQSQQPTNGSNTDNEGSSGGSIGYLVLACLLLLFLRMSAKRQPR</sequence>
<organism evidence="4 5">
    <name type="scientific">Saccharobesus litoralis</name>
    <dbReference type="NCBI Taxonomy" id="2172099"/>
    <lineage>
        <taxon>Bacteria</taxon>
        <taxon>Pseudomonadati</taxon>
        <taxon>Pseudomonadota</taxon>
        <taxon>Gammaproteobacteria</taxon>
        <taxon>Alteromonadales</taxon>
        <taxon>Alteromonadaceae</taxon>
        <taxon>Saccharobesus</taxon>
    </lineage>
</organism>
<keyword evidence="3" id="KW-0732">Signal</keyword>
<dbReference type="InterPro" id="IPR028974">
    <property type="entry name" value="TSP_type-3_rpt"/>
</dbReference>
<evidence type="ECO:0000256" key="1">
    <source>
        <dbReference type="SAM" id="MobiDB-lite"/>
    </source>
</evidence>
<dbReference type="InterPro" id="IPR015915">
    <property type="entry name" value="Kelch-typ_b-propeller"/>
</dbReference>
<feature type="chain" id="PRO_5015453140" description="DUF5050 domain-containing protein" evidence="3">
    <location>
        <begin position="21"/>
        <end position="1484"/>
    </location>
</feature>
<feature type="region of interest" description="Disordered" evidence="1">
    <location>
        <begin position="872"/>
        <end position="922"/>
    </location>
</feature>
<feature type="signal peptide" evidence="3">
    <location>
        <begin position="1"/>
        <end position="20"/>
    </location>
</feature>
<keyword evidence="2" id="KW-1133">Transmembrane helix</keyword>
<protein>
    <recommendedName>
        <fullName evidence="6">DUF5050 domain-containing protein</fullName>
    </recommendedName>
</protein>
<dbReference type="RefSeq" id="WP_108601186.1">
    <property type="nucleotide sequence ID" value="NZ_CP026604.1"/>
</dbReference>
<dbReference type="Gene3D" id="4.10.1080.10">
    <property type="entry name" value="TSP type-3 repeat"/>
    <property type="match status" value="1"/>
</dbReference>
<feature type="compositionally biased region" description="Acidic residues" evidence="1">
    <location>
        <begin position="872"/>
        <end position="887"/>
    </location>
</feature>
<evidence type="ECO:0008006" key="6">
    <source>
        <dbReference type="Google" id="ProtNLM"/>
    </source>
</evidence>
<dbReference type="Gene3D" id="2.120.10.80">
    <property type="entry name" value="Kelch-type beta propeller"/>
    <property type="match status" value="1"/>
</dbReference>
<dbReference type="GO" id="GO:0005509">
    <property type="term" value="F:calcium ion binding"/>
    <property type="evidence" value="ECO:0007669"/>
    <property type="project" value="InterPro"/>
</dbReference>
<dbReference type="Proteomes" id="UP000244441">
    <property type="component" value="Chromosome"/>
</dbReference>
<feature type="compositionally biased region" description="Polar residues" evidence="1">
    <location>
        <begin position="1440"/>
        <end position="1456"/>
    </location>
</feature>
<dbReference type="SUPFAM" id="SSF69304">
    <property type="entry name" value="Tricorn protease N-terminal domain"/>
    <property type="match status" value="2"/>
</dbReference>
<dbReference type="SUPFAM" id="SSF63825">
    <property type="entry name" value="YWTD domain"/>
    <property type="match status" value="1"/>
</dbReference>
<dbReference type="EMBL" id="CP026604">
    <property type="protein sequence ID" value="AWB65108.1"/>
    <property type="molecule type" value="Genomic_DNA"/>
</dbReference>
<feature type="region of interest" description="Disordered" evidence="1">
    <location>
        <begin position="1210"/>
        <end position="1231"/>
    </location>
</feature>
<accession>A0A2S0VLM6</accession>
<reference evidence="4 5" key="1">
    <citation type="submission" date="2018-01" db="EMBL/GenBank/DDBJ databases">
        <title>Genome sequence of a Cantenovulum-like bacteria.</title>
        <authorList>
            <person name="Tan W.R."/>
            <person name="Lau N.-S."/>
            <person name="Go F."/>
            <person name="Amirul A.-A.A."/>
        </authorList>
    </citation>
    <scope>NUCLEOTIDE SEQUENCE [LARGE SCALE GENOMIC DNA]</scope>
    <source>
        <strain evidence="4 5">CCB-QB4</strain>
    </source>
</reference>
<feature type="region of interest" description="Disordered" evidence="1">
    <location>
        <begin position="1411"/>
        <end position="1458"/>
    </location>
</feature>
<name>A0A2S0VLM6_9ALTE</name>
<feature type="transmembrane region" description="Helical" evidence="2">
    <location>
        <begin position="1461"/>
        <end position="1479"/>
    </location>
</feature>
<keyword evidence="5" id="KW-1185">Reference proteome</keyword>
<feature type="compositionally biased region" description="Basic and acidic residues" evidence="1">
    <location>
        <begin position="1217"/>
        <end position="1228"/>
    </location>
</feature>
<dbReference type="KEGG" id="cate:C2869_01025"/>
<evidence type="ECO:0000313" key="5">
    <source>
        <dbReference type="Proteomes" id="UP000244441"/>
    </source>
</evidence>
<evidence type="ECO:0000256" key="3">
    <source>
        <dbReference type="SAM" id="SignalP"/>
    </source>
</evidence>
<evidence type="ECO:0000313" key="4">
    <source>
        <dbReference type="EMBL" id="AWB65108.1"/>
    </source>
</evidence>
<keyword evidence="2" id="KW-0812">Transmembrane</keyword>
<keyword evidence="2" id="KW-0472">Membrane</keyword>
<evidence type="ECO:0000256" key="2">
    <source>
        <dbReference type="SAM" id="Phobius"/>
    </source>
</evidence>